<sequence length="79" mass="9053">LLIIYKCFKRSVPHQYKNHAMVVSLVESETIDYKSSSQIQTTSREPFNPHTTKWSDVNLVKFGAFITVASTIENAVFYP</sequence>
<reference evidence="1" key="1">
    <citation type="submission" date="2021-02" db="EMBL/GenBank/DDBJ databases">
        <authorList>
            <person name="Nowell W R."/>
        </authorList>
    </citation>
    <scope>NUCLEOTIDE SEQUENCE</scope>
</reference>
<proteinExistence type="predicted"/>
<dbReference type="Proteomes" id="UP000676336">
    <property type="component" value="Unassembled WGS sequence"/>
</dbReference>
<dbReference type="EMBL" id="CAJOBI010323213">
    <property type="protein sequence ID" value="CAF5188116.1"/>
    <property type="molecule type" value="Genomic_DNA"/>
</dbReference>
<dbReference type="AlphaFoldDB" id="A0A8S3HVL6"/>
<evidence type="ECO:0000313" key="1">
    <source>
        <dbReference type="EMBL" id="CAF5188116.1"/>
    </source>
</evidence>
<comment type="caution">
    <text evidence="1">The sequence shown here is derived from an EMBL/GenBank/DDBJ whole genome shotgun (WGS) entry which is preliminary data.</text>
</comment>
<feature type="non-terminal residue" evidence="1">
    <location>
        <position position="1"/>
    </location>
</feature>
<organism evidence="1 2">
    <name type="scientific">Rotaria magnacalcarata</name>
    <dbReference type="NCBI Taxonomy" id="392030"/>
    <lineage>
        <taxon>Eukaryota</taxon>
        <taxon>Metazoa</taxon>
        <taxon>Spiralia</taxon>
        <taxon>Gnathifera</taxon>
        <taxon>Rotifera</taxon>
        <taxon>Eurotatoria</taxon>
        <taxon>Bdelloidea</taxon>
        <taxon>Philodinida</taxon>
        <taxon>Philodinidae</taxon>
        <taxon>Rotaria</taxon>
    </lineage>
</organism>
<accession>A0A8S3HVL6</accession>
<gene>
    <name evidence="1" type="ORF">SMN809_LOCUS71235</name>
</gene>
<evidence type="ECO:0000313" key="2">
    <source>
        <dbReference type="Proteomes" id="UP000676336"/>
    </source>
</evidence>
<name>A0A8S3HVL6_9BILA</name>
<protein>
    <submittedName>
        <fullName evidence="1">Uncharacterized protein</fullName>
    </submittedName>
</protein>